<name>A0A643BXX0_BALPH</name>
<dbReference type="Pfam" id="PF00071">
    <property type="entry name" value="Ras"/>
    <property type="match status" value="1"/>
</dbReference>
<comment type="similarity">
    <text evidence="7">Belongs to the small GTPase superfamily. Ran family.</text>
</comment>
<dbReference type="EMBL" id="SGJD01003689">
    <property type="protein sequence ID" value="KAB0392620.1"/>
    <property type="molecule type" value="Genomic_DNA"/>
</dbReference>
<evidence type="ECO:0000256" key="4">
    <source>
        <dbReference type="ARBA" id="ARBA00023134"/>
    </source>
</evidence>
<keyword evidence="1 7" id="KW-0813">Transport</keyword>
<dbReference type="GO" id="GO:0006606">
    <property type="term" value="P:protein import into nucleus"/>
    <property type="evidence" value="ECO:0007669"/>
    <property type="project" value="TreeGrafter"/>
</dbReference>
<evidence type="ECO:0000256" key="3">
    <source>
        <dbReference type="ARBA" id="ARBA00022927"/>
    </source>
</evidence>
<dbReference type="GO" id="GO:0000054">
    <property type="term" value="P:ribosomal subunit export from nucleus"/>
    <property type="evidence" value="ECO:0007669"/>
    <property type="project" value="TreeGrafter"/>
</dbReference>
<dbReference type="PANTHER" id="PTHR24071">
    <property type="entry name" value="RAN GTPASE"/>
    <property type="match status" value="1"/>
</dbReference>
<dbReference type="SUPFAM" id="SSF52540">
    <property type="entry name" value="P-loop containing nucleoside triphosphate hydrolases"/>
    <property type="match status" value="1"/>
</dbReference>
<dbReference type="Proteomes" id="UP000437017">
    <property type="component" value="Unassembled WGS sequence"/>
</dbReference>
<organism evidence="8 9">
    <name type="scientific">Balaenoptera physalus</name>
    <name type="common">Fin whale</name>
    <name type="synonym">Balaena physalus</name>
    <dbReference type="NCBI Taxonomy" id="9770"/>
    <lineage>
        <taxon>Eukaryota</taxon>
        <taxon>Metazoa</taxon>
        <taxon>Chordata</taxon>
        <taxon>Craniata</taxon>
        <taxon>Vertebrata</taxon>
        <taxon>Euteleostomi</taxon>
        <taxon>Mammalia</taxon>
        <taxon>Eutheria</taxon>
        <taxon>Laurasiatheria</taxon>
        <taxon>Artiodactyla</taxon>
        <taxon>Whippomorpha</taxon>
        <taxon>Cetacea</taxon>
        <taxon>Mysticeti</taxon>
        <taxon>Balaenopteridae</taxon>
        <taxon>Balaenoptera</taxon>
    </lineage>
</organism>
<dbReference type="PANTHER" id="PTHR24071:SF0">
    <property type="entry name" value="GTP-BINDING NUCLEAR PROTEIN RAN"/>
    <property type="match status" value="1"/>
</dbReference>
<dbReference type="Gene3D" id="3.40.50.300">
    <property type="entry name" value="P-loop containing nucleotide triphosphate hydrolases"/>
    <property type="match status" value="1"/>
</dbReference>
<dbReference type="SMART" id="SM00175">
    <property type="entry name" value="RAB"/>
    <property type="match status" value="1"/>
</dbReference>
<dbReference type="InterPro" id="IPR027417">
    <property type="entry name" value="P-loop_NTPase"/>
</dbReference>
<comment type="function">
    <text evidence="7">GTP-binding protein involved in nucleocytoplasmic transport. Required for the import of protein into the nucleus and also for RNA export. Involved in chromatin condensation and control of cell cycle.</text>
</comment>
<proteinExistence type="inferred from homology"/>
<dbReference type="PRINTS" id="PR00627">
    <property type="entry name" value="GTPRANTC4"/>
</dbReference>
<evidence type="ECO:0000313" key="9">
    <source>
        <dbReference type="Proteomes" id="UP000437017"/>
    </source>
</evidence>
<keyword evidence="7" id="KW-0539">Nucleus</keyword>
<protein>
    <recommendedName>
        <fullName evidence="5 7">GTP-binding nuclear protein Ran</fullName>
    </recommendedName>
</protein>
<comment type="catalytic activity">
    <reaction evidence="6">
        <text>GTP + H2O = GDP + phosphate + H(+)</text>
        <dbReference type="Rhea" id="RHEA:19669"/>
        <dbReference type="ChEBI" id="CHEBI:15377"/>
        <dbReference type="ChEBI" id="CHEBI:15378"/>
        <dbReference type="ChEBI" id="CHEBI:37565"/>
        <dbReference type="ChEBI" id="CHEBI:43474"/>
        <dbReference type="ChEBI" id="CHEBI:58189"/>
    </reaction>
    <physiologicalReaction direction="left-to-right" evidence="6">
        <dbReference type="Rhea" id="RHEA:19670"/>
    </physiologicalReaction>
</comment>
<dbReference type="InterPro" id="IPR002041">
    <property type="entry name" value="Ran_GTPase"/>
</dbReference>
<comment type="caution">
    <text evidence="8">The sequence shown here is derived from an EMBL/GenBank/DDBJ whole genome shotgun (WGS) entry which is preliminary data.</text>
</comment>
<keyword evidence="2 7" id="KW-0547">Nucleotide-binding</keyword>
<dbReference type="PROSITE" id="PS51419">
    <property type="entry name" value="RAB"/>
    <property type="match status" value="1"/>
</dbReference>
<dbReference type="InterPro" id="IPR001806">
    <property type="entry name" value="Small_GTPase"/>
</dbReference>
<dbReference type="GO" id="GO:0003924">
    <property type="term" value="F:GTPase activity"/>
    <property type="evidence" value="ECO:0007669"/>
    <property type="project" value="InterPro"/>
</dbReference>
<reference evidence="8 9" key="1">
    <citation type="journal article" date="2019" name="PLoS ONE">
        <title>Genomic analyses reveal an absence of contemporary introgressive admixture between fin whales and blue whales, despite known hybrids.</title>
        <authorList>
            <person name="Westbury M.V."/>
            <person name="Petersen B."/>
            <person name="Lorenzen E.D."/>
        </authorList>
    </citation>
    <scope>NUCLEOTIDE SEQUENCE [LARGE SCALE GENOMIC DNA]</scope>
    <source>
        <strain evidence="8">FinWhale-01</strain>
    </source>
</reference>
<dbReference type="OrthoDB" id="48625at2759"/>
<evidence type="ECO:0000313" key="8">
    <source>
        <dbReference type="EMBL" id="KAB0392620.1"/>
    </source>
</evidence>
<evidence type="ECO:0000256" key="5">
    <source>
        <dbReference type="ARBA" id="ARBA00040533"/>
    </source>
</evidence>
<dbReference type="SMART" id="SM00176">
    <property type="entry name" value="RAN"/>
    <property type="match status" value="1"/>
</dbReference>
<evidence type="ECO:0000256" key="7">
    <source>
        <dbReference type="RuleBase" id="RU363057"/>
    </source>
</evidence>
<keyword evidence="4 7" id="KW-0342">GTP-binding</keyword>
<comment type="subcellular location">
    <subcellularLocation>
        <location evidence="7">Nucleus</location>
    </subcellularLocation>
</comment>
<dbReference type="AlphaFoldDB" id="A0A643BXX0"/>
<keyword evidence="3 7" id="KW-0653">Protein transport</keyword>
<evidence type="ECO:0000256" key="1">
    <source>
        <dbReference type="ARBA" id="ARBA00022448"/>
    </source>
</evidence>
<sequence>MAAQGEPQVQFKHVLVGDGGTGKTTFEECHLPGEFEKYIATLCVEAHPIVFHTNRGPIKFNVWNTAGQEKFGRLRDGYYIQAQCIIIMFDVTSRVTRMCLMGIEIWYKYVKLSPLCCVTTKWMLRTEKLKQNQLSSTKRRILIITTFPPKVTTTLKSPSSETDQRP</sequence>
<accession>A0A643BXX0</accession>
<keyword evidence="9" id="KW-1185">Reference proteome</keyword>
<dbReference type="GO" id="GO:0005525">
    <property type="term" value="F:GTP binding"/>
    <property type="evidence" value="ECO:0007669"/>
    <property type="project" value="UniProtKB-KW"/>
</dbReference>
<dbReference type="PROSITE" id="PS51418">
    <property type="entry name" value="RAN"/>
    <property type="match status" value="1"/>
</dbReference>
<gene>
    <name evidence="8" type="ORF">E2I00_000743</name>
</gene>
<dbReference type="GO" id="GO:0005737">
    <property type="term" value="C:cytoplasm"/>
    <property type="evidence" value="ECO:0007669"/>
    <property type="project" value="TreeGrafter"/>
</dbReference>
<evidence type="ECO:0000256" key="2">
    <source>
        <dbReference type="ARBA" id="ARBA00022741"/>
    </source>
</evidence>
<dbReference type="GO" id="GO:0005634">
    <property type="term" value="C:nucleus"/>
    <property type="evidence" value="ECO:0007669"/>
    <property type="project" value="UniProtKB-SubCell"/>
</dbReference>
<dbReference type="SMART" id="SM00174">
    <property type="entry name" value="RHO"/>
    <property type="match status" value="1"/>
</dbReference>
<evidence type="ECO:0000256" key="6">
    <source>
        <dbReference type="ARBA" id="ARBA00049117"/>
    </source>
</evidence>